<sequence>MRVMGERQAISRAGGRGRQANARDGGTTSVRAGRRATSDHARGERQARGRRRITSDASGNDRRRGRASGESEQAPAKGGLVKRVSACTRAGSG</sequence>
<evidence type="ECO:0000256" key="1">
    <source>
        <dbReference type="SAM" id="MobiDB-lite"/>
    </source>
</evidence>
<evidence type="ECO:0000313" key="2">
    <source>
        <dbReference type="EMBL" id="GCC25628.1"/>
    </source>
</evidence>
<accession>A0A401S5H3</accession>
<organism evidence="2 3">
    <name type="scientific">Chiloscyllium punctatum</name>
    <name type="common">Brownbanded bambooshark</name>
    <name type="synonym">Hemiscyllium punctatum</name>
    <dbReference type="NCBI Taxonomy" id="137246"/>
    <lineage>
        <taxon>Eukaryota</taxon>
        <taxon>Metazoa</taxon>
        <taxon>Chordata</taxon>
        <taxon>Craniata</taxon>
        <taxon>Vertebrata</taxon>
        <taxon>Chondrichthyes</taxon>
        <taxon>Elasmobranchii</taxon>
        <taxon>Galeomorphii</taxon>
        <taxon>Galeoidea</taxon>
        <taxon>Orectolobiformes</taxon>
        <taxon>Hemiscylliidae</taxon>
        <taxon>Chiloscyllium</taxon>
    </lineage>
</organism>
<dbReference type="AlphaFoldDB" id="A0A401S5H3"/>
<dbReference type="Proteomes" id="UP000287033">
    <property type="component" value="Unassembled WGS sequence"/>
</dbReference>
<proteinExistence type="predicted"/>
<evidence type="ECO:0000313" key="3">
    <source>
        <dbReference type="Proteomes" id="UP000287033"/>
    </source>
</evidence>
<keyword evidence="3" id="KW-1185">Reference proteome</keyword>
<dbReference type="EMBL" id="BEZZ01000092">
    <property type="protein sequence ID" value="GCC25628.1"/>
    <property type="molecule type" value="Genomic_DNA"/>
</dbReference>
<protein>
    <submittedName>
        <fullName evidence="2">Uncharacterized protein</fullName>
    </submittedName>
</protein>
<feature type="region of interest" description="Disordered" evidence="1">
    <location>
        <begin position="1"/>
        <end position="93"/>
    </location>
</feature>
<name>A0A401S5H3_CHIPU</name>
<feature type="compositionally biased region" description="Basic and acidic residues" evidence="1">
    <location>
        <begin position="36"/>
        <end position="47"/>
    </location>
</feature>
<reference evidence="2 3" key="1">
    <citation type="journal article" date="2018" name="Nat. Ecol. Evol.">
        <title>Shark genomes provide insights into elasmobranch evolution and the origin of vertebrates.</title>
        <authorList>
            <person name="Hara Y"/>
            <person name="Yamaguchi K"/>
            <person name="Onimaru K"/>
            <person name="Kadota M"/>
            <person name="Koyanagi M"/>
            <person name="Keeley SD"/>
            <person name="Tatsumi K"/>
            <person name="Tanaka K"/>
            <person name="Motone F"/>
            <person name="Kageyama Y"/>
            <person name="Nozu R"/>
            <person name="Adachi N"/>
            <person name="Nishimura O"/>
            <person name="Nakagawa R"/>
            <person name="Tanegashima C"/>
            <person name="Kiyatake I"/>
            <person name="Matsumoto R"/>
            <person name="Murakumo K"/>
            <person name="Nishida K"/>
            <person name="Terakita A"/>
            <person name="Kuratani S"/>
            <person name="Sato K"/>
            <person name="Hyodo S Kuraku.S."/>
        </authorList>
    </citation>
    <scope>NUCLEOTIDE SEQUENCE [LARGE SCALE GENOMIC DNA]</scope>
</reference>
<comment type="caution">
    <text evidence="2">The sequence shown here is derived from an EMBL/GenBank/DDBJ whole genome shotgun (WGS) entry which is preliminary data.</text>
</comment>
<gene>
    <name evidence="2" type="ORF">chiPu_0004039</name>
</gene>